<dbReference type="AlphaFoldDB" id="A0A399EW73"/>
<keyword evidence="3" id="KW-0028">Amino-acid biosynthesis</keyword>
<dbReference type="InterPro" id="IPR020557">
    <property type="entry name" value="Fumarate_lyase_CS"/>
</dbReference>
<dbReference type="GO" id="GO:0005829">
    <property type="term" value="C:cytosol"/>
    <property type="evidence" value="ECO:0007669"/>
    <property type="project" value="TreeGrafter"/>
</dbReference>
<name>A0A399EW73_9DEIN</name>
<evidence type="ECO:0000313" key="6">
    <source>
        <dbReference type="Proteomes" id="UP000265341"/>
    </source>
</evidence>
<dbReference type="InterPro" id="IPR000362">
    <property type="entry name" value="Fumarate_lyase_fam"/>
</dbReference>
<dbReference type="GO" id="GO:0004056">
    <property type="term" value="F:argininosuccinate lyase activity"/>
    <property type="evidence" value="ECO:0007669"/>
    <property type="project" value="UniProtKB-EC"/>
</dbReference>
<dbReference type="Gene3D" id="1.20.200.10">
    <property type="entry name" value="Fumarase/aspartase (Central domain)"/>
    <property type="match status" value="1"/>
</dbReference>
<dbReference type="InterPro" id="IPR008948">
    <property type="entry name" value="L-Aspartase-like"/>
</dbReference>
<gene>
    <name evidence="5" type="primary">argH_1</name>
    <name evidence="5" type="ORF">Mrose_00632</name>
</gene>
<comment type="caution">
    <text evidence="5">The sequence shown here is derived from an EMBL/GenBank/DDBJ whole genome shotgun (WGS) entry which is preliminary data.</text>
</comment>
<keyword evidence="3" id="KW-0055">Arginine biosynthesis</keyword>
<comment type="pathway">
    <text evidence="1">Amino-acid biosynthesis; L-arginine biosynthesis; L-arginine from L-ornithine and carbamoyl phosphate: step 3/3.</text>
</comment>
<dbReference type="EMBL" id="QWLA01000007">
    <property type="protein sequence ID" value="RIH88804.1"/>
    <property type="molecule type" value="Genomic_DNA"/>
</dbReference>
<sequence>MSRWNTTYRRRVLMRHYRFARERLVPHFLDALSAYAKGLSALGVPFAAEAVQALRLLRPLPLPGFSGLVEDVFFAIDLQLNEMAGAEVAGALRRGLSRNDLDLTVFRAYTRDQALAVMGDLLRLRQRLLMLAEVHRDTLMTAFTHHQPAQPSSLGHYLAAFENLLSRDFRRLRAALETTDRSPLGASSLAGSPYPVDREAMARWLGFGGVIENTYDAIAAGDWALELAQALAGLGTSLSRLIRDLLAWAESGAFRVGERVAQGSSIMPQKYNPVILEHARVLVAELISGASLMTQLNHSTAFGDLNDHSTGVVEPLDRLCEMAEGGLELIRVALEESEFRPEGLLRGLEDRSVLASELVDVLVAGGYWPLGEAYRRVKDLLAHLSAQGRTLAQATPEDLQTHLGYSAPELQAALEPRRFLERRQVLGGVAPQAQDRHLRLARRRLAQDRQETQAVRTRVRTARQLLGA</sequence>
<evidence type="ECO:0000256" key="3">
    <source>
        <dbReference type="ARBA" id="ARBA00022571"/>
    </source>
</evidence>
<accession>A0A399EW73</accession>
<organism evidence="5 6">
    <name type="scientific">Calidithermus roseus</name>
    <dbReference type="NCBI Taxonomy" id="1644118"/>
    <lineage>
        <taxon>Bacteria</taxon>
        <taxon>Thermotogati</taxon>
        <taxon>Deinococcota</taxon>
        <taxon>Deinococci</taxon>
        <taxon>Thermales</taxon>
        <taxon>Thermaceae</taxon>
        <taxon>Calidithermus</taxon>
    </lineage>
</organism>
<evidence type="ECO:0000256" key="1">
    <source>
        <dbReference type="ARBA" id="ARBA00004941"/>
    </source>
</evidence>
<dbReference type="PANTHER" id="PTHR43814:SF1">
    <property type="entry name" value="ARGININOSUCCINATE LYASE"/>
    <property type="match status" value="1"/>
</dbReference>
<dbReference type="EC" id="4.3.2.1" evidence="2"/>
<dbReference type="PANTHER" id="PTHR43814">
    <property type="entry name" value="ARGININOSUCCINATE LYASE"/>
    <property type="match status" value="1"/>
</dbReference>
<dbReference type="SUPFAM" id="SSF48557">
    <property type="entry name" value="L-aspartase-like"/>
    <property type="match status" value="1"/>
</dbReference>
<dbReference type="InterPro" id="IPR009049">
    <property type="entry name" value="Argininosuccinate_lyase"/>
</dbReference>
<dbReference type="InterPro" id="IPR022761">
    <property type="entry name" value="Fumarate_lyase_N"/>
</dbReference>
<dbReference type="Pfam" id="PF00206">
    <property type="entry name" value="Lyase_1"/>
    <property type="match status" value="1"/>
</dbReference>
<dbReference type="PROSITE" id="PS00163">
    <property type="entry name" value="FUMARATE_LYASES"/>
    <property type="match status" value="1"/>
</dbReference>
<feature type="domain" description="Fumarate lyase N-terminal" evidence="4">
    <location>
        <begin position="79"/>
        <end position="281"/>
    </location>
</feature>
<evidence type="ECO:0000259" key="4">
    <source>
        <dbReference type="Pfam" id="PF00206"/>
    </source>
</evidence>
<dbReference type="UniPathway" id="UPA00068">
    <property type="reaction ID" value="UER00114"/>
</dbReference>
<proteinExistence type="predicted"/>
<evidence type="ECO:0000313" key="5">
    <source>
        <dbReference type="EMBL" id="RIH88804.1"/>
    </source>
</evidence>
<dbReference type="Gene3D" id="1.10.40.30">
    <property type="entry name" value="Fumarase/aspartase (C-terminal domain)"/>
    <property type="match status" value="1"/>
</dbReference>
<dbReference type="Gene3D" id="1.10.275.10">
    <property type="entry name" value="Fumarase/aspartase (N-terminal domain)"/>
    <property type="match status" value="1"/>
</dbReference>
<dbReference type="PRINTS" id="PR00149">
    <property type="entry name" value="FUMRATELYASE"/>
</dbReference>
<keyword evidence="5" id="KW-0456">Lyase</keyword>
<dbReference type="InterPro" id="IPR024083">
    <property type="entry name" value="Fumarase/histidase_N"/>
</dbReference>
<dbReference type="PRINTS" id="PR00145">
    <property type="entry name" value="ARGSUCLYASE"/>
</dbReference>
<dbReference type="OrthoDB" id="9769623at2"/>
<evidence type="ECO:0000256" key="2">
    <source>
        <dbReference type="ARBA" id="ARBA00012338"/>
    </source>
</evidence>
<dbReference type="RefSeq" id="WP_119275982.1">
    <property type="nucleotide sequence ID" value="NZ_QWLA01000007.1"/>
</dbReference>
<keyword evidence="6" id="KW-1185">Reference proteome</keyword>
<protein>
    <recommendedName>
        <fullName evidence="2">argininosuccinate lyase</fullName>
        <ecNumber evidence="2">4.3.2.1</ecNumber>
    </recommendedName>
</protein>
<dbReference type="Proteomes" id="UP000265341">
    <property type="component" value="Unassembled WGS sequence"/>
</dbReference>
<dbReference type="GO" id="GO:0042450">
    <property type="term" value="P:L-arginine biosynthetic process via ornithine"/>
    <property type="evidence" value="ECO:0007669"/>
    <property type="project" value="InterPro"/>
</dbReference>
<reference evidence="5 6" key="1">
    <citation type="submission" date="2018-08" db="EMBL/GenBank/DDBJ databases">
        <title>Meiothermus roseus NBRC 110900 genome sequencing project.</title>
        <authorList>
            <person name="Da Costa M.S."/>
            <person name="Albuquerque L."/>
            <person name="Raposo P."/>
            <person name="Froufe H.J.C."/>
            <person name="Barroso C.S."/>
            <person name="Egas C."/>
        </authorList>
    </citation>
    <scope>NUCLEOTIDE SEQUENCE [LARGE SCALE GENOMIC DNA]</scope>
    <source>
        <strain evidence="5 6">NBRC 110900</strain>
    </source>
</reference>